<dbReference type="EMBL" id="JAKOGI010000053">
    <property type="protein sequence ID" value="KAJ8446527.1"/>
    <property type="molecule type" value="Genomic_DNA"/>
</dbReference>
<keyword evidence="2" id="KW-1185">Reference proteome</keyword>
<gene>
    <name evidence="1" type="ORF">Cgig2_027489</name>
</gene>
<accession>A0A9Q1KNL4</accession>
<evidence type="ECO:0000313" key="2">
    <source>
        <dbReference type="Proteomes" id="UP001153076"/>
    </source>
</evidence>
<comment type="caution">
    <text evidence="1">The sequence shown here is derived from an EMBL/GenBank/DDBJ whole genome shotgun (WGS) entry which is preliminary data.</text>
</comment>
<proteinExistence type="predicted"/>
<organism evidence="1 2">
    <name type="scientific">Carnegiea gigantea</name>
    <dbReference type="NCBI Taxonomy" id="171969"/>
    <lineage>
        <taxon>Eukaryota</taxon>
        <taxon>Viridiplantae</taxon>
        <taxon>Streptophyta</taxon>
        <taxon>Embryophyta</taxon>
        <taxon>Tracheophyta</taxon>
        <taxon>Spermatophyta</taxon>
        <taxon>Magnoliopsida</taxon>
        <taxon>eudicotyledons</taxon>
        <taxon>Gunneridae</taxon>
        <taxon>Pentapetalae</taxon>
        <taxon>Caryophyllales</taxon>
        <taxon>Cactineae</taxon>
        <taxon>Cactaceae</taxon>
        <taxon>Cactoideae</taxon>
        <taxon>Echinocereeae</taxon>
        <taxon>Carnegiea</taxon>
    </lineage>
</organism>
<dbReference type="OrthoDB" id="1109962at2759"/>
<dbReference type="AlphaFoldDB" id="A0A9Q1KNL4"/>
<dbReference type="Proteomes" id="UP001153076">
    <property type="component" value="Unassembled WGS sequence"/>
</dbReference>
<name>A0A9Q1KNL4_9CARY</name>
<reference evidence="1" key="1">
    <citation type="submission" date="2022-04" db="EMBL/GenBank/DDBJ databases">
        <title>Carnegiea gigantea Genome sequencing and assembly v2.</title>
        <authorList>
            <person name="Copetti D."/>
            <person name="Sanderson M.J."/>
            <person name="Burquez A."/>
            <person name="Wojciechowski M.F."/>
        </authorList>
    </citation>
    <scope>NUCLEOTIDE SEQUENCE</scope>
    <source>
        <strain evidence="1">SGP5-SGP5p</strain>
        <tissue evidence="1">Aerial part</tissue>
    </source>
</reference>
<sequence>MDYFNQVEYYTDKLRGSETIKNWQEFMHWKTGHIVQQIRNNYMTTHISSTFQSFIRIIAPFYSKPRRANLTEWKHGPCSVVRFRKASNSHGKHNIKDPLCTNSFTNSKIASNFVRSGAYTKSKNDSRCGTNFAKISTLPLSQNCTSVEHIHSNIQELHIYWKQRSKLRWDILGDNMTKFFFNYAKERASRNCIRGCQAEDGRWIDDQDELTCYAVNYFQQLYCPPQPINESNTGQTLSHVVSRCRKQLTQDDTEWLSQPSTKEEVRSTIFDMNGWK</sequence>
<evidence type="ECO:0000313" key="1">
    <source>
        <dbReference type="EMBL" id="KAJ8446527.1"/>
    </source>
</evidence>
<protein>
    <submittedName>
        <fullName evidence="1">Uncharacterized protein</fullName>
    </submittedName>
</protein>